<evidence type="ECO:0000259" key="3">
    <source>
        <dbReference type="PROSITE" id="PS51272"/>
    </source>
</evidence>
<dbReference type="EMBL" id="RJVG01000006">
    <property type="protein sequence ID" value="ROR27459.1"/>
    <property type="molecule type" value="Genomic_DNA"/>
</dbReference>
<dbReference type="RefSeq" id="WP_123609704.1">
    <property type="nucleotide sequence ID" value="NZ_RJVG01000006.1"/>
</dbReference>
<proteinExistence type="predicted"/>
<name>A0A3N1XL77_9FIRM</name>
<evidence type="ECO:0000256" key="1">
    <source>
        <dbReference type="ARBA" id="ARBA00022737"/>
    </source>
</evidence>
<dbReference type="InterPro" id="IPR001119">
    <property type="entry name" value="SLH_dom"/>
</dbReference>
<keyword evidence="2" id="KW-0732">Signal</keyword>
<dbReference type="InterPro" id="IPR032599">
    <property type="entry name" value="YcdB/YcdC_rep_domain"/>
</dbReference>
<reference evidence="4 5" key="1">
    <citation type="submission" date="2018-11" db="EMBL/GenBank/DDBJ databases">
        <title>Genomic Encyclopedia of Type Strains, Phase IV (KMG-IV): sequencing the most valuable type-strain genomes for metagenomic binning, comparative biology and taxonomic classification.</title>
        <authorList>
            <person name="Goeker M."/>
        </authorList>
    </citation>
    <scope>NUCLEOTIDE SEQUENCE [LARGE SCALE GENOMIC DNA]</scope>
    <source>
        <strain evidence="4 5">DSM 26537</strain>
    </source>
</reference>
<evidence type="ECO:0000313" key="4">
    <source>
        <dbReference type="EMBL" id="ROR27459.1"/>
    </source>
</evidence>
<accession>A0A3N1XL77</accession>
<comment type="caution">
    <text evidence="4">The sequence shown here is derived from an EMBL/GenBank/DDBJ whole genome shotgun (WGS) entry which is preliminary data.</text>
</comment>
<feature type="signal peptide" evidence="2">
    <location>
        <begin position="1"/>
        <end position="24"/>
    </location>
</feature>
<feature type="domain" description="SLH" evidence="3">
    <location>
        <begin position="680"/>
        <end position="735"/>
    </location>
</feature>
<keyword evidence="1" id="KW-0677">Repeat</keyword>
<dbReference type="Pfam" id="PF16244">
    <property type="entry name" value="DUF4901"/>
    <property type="match status" value="2"/>
</dbReference>
<keyword evidence="5" id="KW-1185">Reference proteome</keyword>
<dbReference type="AlphaFoldDB" id="A0A3N1XL77"/>
<dbReference type="PROSITE" id="PS51272">
    <property type="entry name" value="SLH"/>
    <property type="match status" value="1"/>
</dbReference>
<dbReference type="OrthoDB" id="2473368at2"/>
<evidence type="ECO:0000313" key="5">
    <source>
        <dbReference type="Proteomes" id="UP000273083"/>
    </source>
</evidence>
<sequence>MKKKLSIILCSTMLLSSFPMNIHASEIGNPIISPEASVSREASAASEPTSENLKKITSTVKGKVSIPKSFTNFDYHYNTKDNYGAASWELIWSNSKETERISVMCDEAGNILNYYRFSENQYTRSKPKYLKSQLQGKAEQFIKKIAPAVAKKIKITDSNPVSIYSGQYTYSYIRMEGNIPMPDNGVRISVNYETGEIISCSINWLYDITIPSSSAVITKKEATEKINDKVKMELAYRAAYTTDKSGKTTARAFLVYEPDKDYIAVDAKSGKVYLTKNEYVYNSDSFTEGATRDEAASEEKNAGSPLTDKEIESIDKLNDLISKESAINKVKGEDNLLIDSNATAITANLTQSYSNNNEKNFVWNINFTDPRDLKNESYRAYANASVDAKTGQIISFYASVPNYYDIGENKWNEVKVIYTKEQGQTTFENFLKKQIPSYYNKSKLSNTEHDYIIAYKEQNPVYGGYRYNYDRVNEGIPFASNGITGSVDGVTGKIYRYHYNWDENIKFESSKGVMSAKEAFTHYIGKEGYDLVYEINTIYKLGNKTVKTYDQITKYEVRLVYRTDINPTAISPFTGKQLDYNGEVYVKETNYSYSDIGSHKAKSAILLLADMGVGFEGSKFLPNQKITSKEFTTLLTQLGYRTEDLKLSTTAKTITRTNGVKALITLAELDNVAKIKGIYTTSFKDQAQIPKDDLGYVALAQGLGIVNGTTFRPKAAITRGEAAQMIVNFLKADIK</sequence>
<organism evidence="4 5">
    <name type="scientific">Mobilisporobacter senegalensis</name>
    <dbReference type="NCBI Taxonomy" id="1329262"/>
    <lineage>
        <taxon>Bacteria</taxon>
        <taxon>Bacillati</taxon>
        <taxon>Bacillota</taxon>
        <taxon>Clostridia</taxon>
        <taxon>Lachnospirales</taxon>
        <taxon>Lachnospiraceae</taxon>
        <taxon>Mobilisporobacter</taxon>
    </lineage>
</organism>
<feature type="chain" id="PRO_5018021179" evidence="2">
    <location>
        <begin position="25"/>
        <end position="735"/>
    </location>
</feature>
<gene>
    <name evidence="4" type="ORF">EDD66_106156</name>
</gene>
<protein>
    <submittedName>
        <fullName evidence="4">Peptidase YpeB-like protein</fullName>
    </submittedName>
</protein>
<evidence type="ECO:0000256" key="2">
    <source>
        <dbReference type="SAM" id="SignalP"/>
    </source>
</evidence>
<dbReference type="Proteomes" id="UP000273083">
    <property type="component" value="Unassembled WGS sequence"/>
</dbReference>
<dbReference type="Pfam" id="PF00395">
    <property type="entry name" value="SLH"/>
    <property type="match status" value="1"/>
</dbReference>